<dbReference type="AlphaFoldDB" id="A0A7Z9C7F3"/>
<proteinExistence type="predicted"/>
<gene>
    <name evidence="1" type="ORF">NCTC10327_00013</name>
</gene>
<accession>A0A7Z9C7F3</accession>
<dbReference type="Proteomes" id="UP000269974">
    <property type="component" value="Unassembled WGS sequence"/>
</dbReference>
<protein>
    <submittedName>
        <fullName evidence="1">Uncharacterized protein</fullName>
    </submittedName>
</protein>
<reference evidence="1 2" key="1">
    <citation type="submission" date="2018-11" db="EMBL/GenBank/DDBJ databases">
        <authorList>
            <consortium name="Pathogen Informatics"/>
        </authorList>
    </citation>
    <scope>NUCLEOTIDE SEQUENCE [LARGE SCALE GENOMIC DNA]</scope>
    <source>
        <strain evidence="1 2">NCTC10327</strain>
    </source>
</reference>
<organism evidence="1 2">
    <name type="scientific">Actinobaculum suis</name>
    <dbReference type="NCBI Taxonomy" id="1657"/>
    <lineage>
        <taxon>Bacteria</taxon>
        <taxon>Bacillati</taxon>
        <taxon>Actinomycetota</taxon>
        <taxon>Actinomycetes</taxon>
        <taxon>Actinomycetales</taxon>
        <taxon>Actinomycetaceae</taxon>
        <taxon>Actinobaculum</taxon>
    </lineage>
</organism>
<dbReference type="EMBL" id="UYIO01000001">
    <property type="protein sequence ID" value="VDG75285.1"/>
    <property type="molecule type" value="Genomic_DNA"/>
</dbReference>
<comment type="caution">
    <text evidence="1">The sequence shown here is derived from an EMBL/GenBank/DDBJ whole genome shotgun (WGS) entry which is preliminary data.</text>
</comment>
<evidence type="ECO:0000313" key="1">
    <source>
        <dbReference type="EMBL" id="VDG75285.1"/>
    </source>
</evidence>
<name>A0A7Z9C7F3_9ACTO</name>
<dbReference type="RefSeq" id="WP_185933503.1">
    <property type="nucleotide sequence ID" value="NZ_UYIO01000001.1"/>
</dbReference>
<evidence type="ECO:0000313" key="2">
    <source>
        <dbReference type="Proteomes" id="UP000269974"/>
    </source>
</evidence>
<sequence length="72" mass="8179">MARDEAVLSEIEELASKVREAEAAYSRLLEERTALFCKARGEGFYLREIAERAGVSRQMVDRVLGRTTKTDE</sequence>